<keyword evidence="5 7" id="KW-1133">Transmembrane helix</keyword>
<organism evidence="8 9">
    <name type="scientific">SAR86 cluster bacterium</name>
    <dbReference type="NCBI Taxonomy" id="2030880"/>
    <lineage>
        <taxon>Bacteria</taxon>
        <taxon>Pseudomonadati</taxon>
        <taxon>Pseudomonadota</taxon>
        <taxon>Gammaproteobacteria</taxon>
        <taxon>SAR86 cluster</taxon>
    </lineage>
</organism>
<comment type="similarity">
    <text evidence="2 7">Belongs to the UPF0056 (MarC) family.</text>
</comment>
<accession>A0A838YIQ1</accession>
<dbReference type="PANTHER" id="PTHR33508">
    <property type="entry name" value="UPF0056 MEMBRANE PROTEIN YHCE"/>
    <property type="match status" value="1"/>
</dbReference>
<evidence type="ECO:0000256" key="1">
    <source>
        <dbReference type="ARBA" id="ARBA00004651"/>
    </source>
</evidence>
<dbReference type="PANTHER" id="PTHR33508:SF1">
    <property type="entry name" value="UPF0056 MEMBRANE PROTEIN YHCE"/>
    <property type="match status" value="1"/>
</dbReference>
<feature type="transmembrane region" description="Helical" evidence="7">
    <location>
        <begin position="12"/>
        <end position="32"/>
    </location>
</feature>
<feature type="transmembrane region" description="Helical" evidence="7">
    <location>
        <begin position="75"/>
        <end position="92"/>
    </location>
</feature>
<dbReference type="Pfam" id="PF01914">
    <property type="entry name" value="MarC"/>
    <property type="match status" value="1"/>
</dbReference>
<feature type="transmembrane region" description="Helical" evidence="7">
    <location>
        <begin position="113"/>
        <end position="135"/>
    </location>
</feature>
<dbReference type="NCBIfam" id="TIGR00427">
    <property type="entry name" value="NAAT family transporter"/>
    <property type="match status" value="1"/>
</dbReference>
<feature type="transmembrane region" description="Helical" evidence="7">
    <location>
        <begin position="147"/>
        <end position="166"/>
    </location>
</feature>
<keyword evidence="4 7" id="KW-0812">Transmembrane</keyword>
<evidence type="ECO:0000256" key="3">
    <source>
        <dbReference type="ARBA" id="ARBA00022475"/>
    </source>
</evidence>
<dbReference type="EMBL" id="JACETM010000032">
    <property type="protein sequence ID" value="MBA4724224.1"/>
    <property type="molecule type" value="Genomic_DNA"/>
</dbReference>
<evidence type="ECO:0000256" key="7">
    <source>
        <dbReference type="RuleBase" id="RU362048"/>
    </source>
</evidence>
<evidence type="ECO:0000256" key="2">
    <source>
        <dbReference type="ARBA" id="ARBA00009784"/>
    </source>
</evidence>
<feature type="transmembrane region" description="Helical" evidence="7">
    <location>
        <begin position="178"/>
        <end position="199"/>
    </location>
</feature>
<keyword evidence="3" id="KW-1003">Cell membrane</keyword>
<dbReference type="AlphaFoldDB" id="A0A838YIQ1"/>
<evidence type="ECO:0000256" key="5">
    <source>
        <dbReference type="ARBA" id="ARBA00022989"/>
    </source>
</evidence>
<evidence type="ECO:0000313" key="8">
    <source>
        <dbReference type="EMBL" id="MBA4724224.1"/>
    </source>
</evidence>
<feature type="transmembrane region" description="Helical" evidence="7">
    <location>
        <begin position="44"/>
        <end position="63"/>
    </location>
</feature>
<comment type="subcellular location">
    <subcellularLocation>
        <location evidence="1 7">Cell membrane</location>
        <topology evidence="1 7">Multi-pass membrane protein</topology>
    </subcellularLocation>
</comment>
<keyword evidence="6 7" id="KW-0472">Membrane</keyword>
<evidence type="ECO:0000313" key="9">
    <source>
        <dbReference type="Proteomes" id="UP000585327"/>
    </source>
</evidence>
<protein>
    <recommendedName>
        <fullName evidence="7">UPF0056 membrane protein</fullName>
    </recommendedName>
</protein>
<sequence length="209" mass="22899">MFDTFIESTLLMFVAIDPISLIPIFAGLTSGLNKEQIRSIYTRAALVSFFVLSAFWLFGTSILDVMNISMDSFKIIGGLFLIVIAFQMVFEQRQERRQSTADNAIDDETIKSIAIFPLAIPLIAGPGAMTTSLLLSKEEYANFADAAVSYLPILTVLFIATLAMWLSSKLATKLGPTIITVVQKIFGLLLGALAIEFVIDGIQNSFNLI</sequence>
<name>A0A838YIQ1_9GAMM</name>
<dbReference type="GO" id="GO:0005886">
    <property type="term" value="C:plasma membrane"/>
    <property type="evidence" value="ECO:0007669"/>
    <property type="project" value="UniProtKB-SubCell"/>
</dbReference>
<dbReference type="InterPro" id="IPR002771">
    <property type="entry name" value="Multi_antbiot-R_MarC"/>
</dbReference>
<dbReference type="Proteomes" id="UP000585327">
    <property type="component" value="Unassembled WGS sequence"/>
</dbReference>
<gene>
    <name evidence="8" type="ORF">H2021_03295</name>
</gene>
<comment type="caution">
    <text evidence="8">The sequence shown here is derived from an EMBL/GenBank/DDBJ whole genome shotgun (WGS) entry which is preliminary data.</text>
</comment>
<evidence type="ECO:0000256" key="6">
    <source>
        <dbReference type="ARBA" id="ARBA00023136"/>
    </source>
</evidence>
<reference evidence="8 9" key="1">
    <citation type="submission" date="2020-06" db="EMBL/GenBank/DDBJ databases">
        <title>Dysbiosis in marine aquaculture revealed through microbiome analysis: reverse ecology for environmental sustainability.</title>
        <authorList>
            <person name="Haro-Moreno J.M."/>
            <person name="Coutinho F.H."/>
            <person name="Zaragoza-Solas A."/>
            <person name="Picazo A."/>
            <person name="Almagro-Moreno S."/>
            <person name="Lopez-Perez M."/>
        </authorList>
    </citation>
    <scope>NUCLEOTIDE SEQUENCE [LARGE SCALE GENOMIC DNA]</scope>
    <source>
        <strain evidence="8">MCMED-G42</strain>
    </source>
</reference>
<proteinExistence type="inferred from homology"/>
<evidence type="ECO:0000256" key="4">
    <source>
        <dbReference type="ARBA" id="ARBA00022692"/>
    </source>
</evidence>